<evidence type="ECO:0000313" key="1">
    <source>
        <dbReference type="EMBL" id="KIK95343.1"/>
    </source>
</evidence>
<feature type="non-terminal residue" evidence="1">
    <location>
        <position position="114"/>
    </location>
</feature>
<accession>A0A0D0DR69</accession>
<reference evidence="2" key="2">
    <citation type="submission" date="2015-01" db="EMBL/GenBank/DDBJ databases">
        <title>Evolutionary Origins and Diversification of the Mycorrhizal Mutualists.</title>
        <authorList>
            <consortium name="DOE Joint Genome Institute"/>
            <consortium name="Mycorrhizal Genomics Consortium"/>
            <person name="Kohler A."/>
            <person name="Kuo A."/>
            <person name="Nagy L.G."/>
            <person name="Floudas D."/>
            <person name="Copeland A."/>
            <person name="Barry K.W."/>
            <person name="Cichocki N."/>
            <person name="Veneault-Fourrey C."/>
            <person name="LaButti K."/>
            <person name="Lindquist E.A."/>
            <person name="Lipzen A."/>
            <person name="Lundell T."/>
            <person name="Morin E."/>
            <person name="Murat C."/>
            <person name="Riley R."/>
            <person name="Ohm R."/>
            <person name="Sun H."/>
            <person name="Tunlid A."/>
            <person name="Henrissat B."/>
            <person name="Grigoriev I.V."/>
            <person name="Hibbett D.S."/>
            <person name="Martin F."/>
        </authorList>
    </citation>
    <scope>NUCLEOTIDE SEQUENCE [LARGE SCALE GENOMIC DNA]</scope>
    <source>
        <strain evidence="2">Ve08.2h10</strain>
    </source>
</reference>
<dbReference type="AlphaFoldDB" id="A0A0D0DR69"/>
<dbReference type="HOGENOM" id="CLU_105951_1_0_1"/>
<proteinExistence type="predicted"/>
<name>A0A0D0DR69_9AGAM</name>
<dbReference type="STRING" id="930991.A0A0D0DR69"/>
<reference evidence="1 2" key="1">
    <citation type="submission" date="2014-04" db="EMBL/GenBank/DDBJ databases">
        <authorList>
            <consortium name="DOE Joint Genome Institute"/>
            <person name="Kuo A."/>
            <person name="Kohler A."/>
            <person name="Jargeat P."/>
            <person name="Nagy L.G."/>
            <person name="Floudas D."/>
            <person name="Copeland A."/>
            <person name="Barry K.W."/>
            <person name="Cichocki N."/>
            <person name="Veneault-Fourrey C."/>
            <person name="LaButti K."/>
            <person name="Lindquist E.A."/>
            <person name="Lipzen A."/>
            <person name="Lundell T."/>
            <person name="Morin E."/>
            <person name="Murat C."/>
            <person name="Sun H."/>
            <person name="Tunlid A."/>
            <person name="Henrissat B."/>
            <person name="Grigoriev I.V."/>
            <person name="Hibbett D.S."/>
            <person name="Martin F."/>
            <person name="Nordberg H.P."/>
            <person name="Cantor M.N."/>
            <person name="Hua S.X."/>
        </authorList>
    </citation>
    <scope>NUCLEOTIDE SEQUENCE [LARGE SCALE GENOMIC DNA]</scope>
    <source>
        <strain evidence="1 2">Ve08.2h10</strain>
    </source>
</reference>
<evidence type="ECO:0000313" key="2">
    <source>
        <dbReference type="Proteomes" id="UP000054538"/>
    </source>
</evidence>
<dbReference type="Proteomes" id="UP000054538">
    <property type="component" value="Unassembled WGS sequence"/>
</dbReference>
<protein>
    <submittedName>
        <fullName evidence="1">Uncharacterized protein</fullName>
    </submittedName>
</protein>
<dbReference type="OrthoDB" id="2688793at2759"/>
<gene>
    <name evidence="1" type="ORF">PAXRUDRAFT_140857</name>
</gene>
<sequence>MKDASDASRYVGEHLSLHCRLLEMGANFSEEESVFQLLTQLPQSSEWRMFKSQVEQRLHDVYSGTVISSALNHGGSISATFQHNPLTFESCSTRICSEASRQLNEKALASPGSE</sequence>
<organism evidence="1 2">
    <name type="scientific">Paxillus rubicundulus Ve08.2h10</name>
    <dbReference type="NCBI Taxonomy" id="930991"/>
    <lineage>
        <taxon>Eukaryota</taxon>
        <taxon>Fungi</taxon>
        <taxon>Dikarya</taxon>
        <taxon>Basidiomycota</taxon>
        <taxon>Agaricomycotina</taxon>
        <taxon>Agaricomycetes</taxon>
        <taxon>Agaricomycetidae</taxon>
        <taxon>Boletales</taxon>
        <taxon>Paxilineae</taxon>
        <taxon>Paxillaceae</taxon>
        <taxon>Paxillus</taxon>
    </lineage>
</organism>
<dbReference type="InParanoid" id="A0A0D0DR69"/>
<dbReference type="EMBL" id="KN825047">
    <property type="protein sequence ID" value="KIK95343.1"/>
    <property type="molecule type" value="Genomic_DNA"/>
</dbReference>
<keyword evidence="2" id="KW-1185">Reference proteome</keyword>